<organism evidence="2">
    <name type="scientific">Hexamita inflata</name>
    <dbReference type="NCBI Taxonomy" id="28002"/>
    <lineage>
        <taxon>Eukaryota</taxon>
        <taxon>Metamonada</taxon>
        <taxon>Diplomonadida</taxon>
        <taxon>Hexamitidae</taxon>
        <taxon>Hexamitinae</taxon>
        <taxon>Hexamita</taxon>
    </lineage>
</organism>
<dbReference type="AlphaFoldDB" id="A0AA86Q3R3"/>
<dbReference type="EMBL" id="CAXDID020000310">
    <property type="protein sequence ID" value="CAL6074834.1"/>
    <property type="molecule type" value="Genomic_DNA"/>
</dbReference>
<dbReference type="EMBL" id="CATOUU010000816">
    <property type="protein sequence ID" value="CAI9950693.1"/>
    <property type="molecule type" value="Genomic_DNA"/>
</dbReference>
<feature type="region of interest" description="Disordered" evidence="1">
    <location>
        <begin position="977"/>
        <end position="1011"/>
    </location>
</feature>
<evidence type="ECO:0000313" key="2">
    <source>
        <dbReference type="EMBL" id="CAI9950693.1"/>
    </source>
</evidence>
<evidence type="ECO:0000256" key="1">
    <source>
        <dbReference type="SAM" id="MobiDB-lite"/>
    </source>
</evidence>
<feature type="compositionally biased region" description="Basic and acidic residues" evidence="1">
    <location>
        <begin position="989"/>
        <end position="1008"/>
    </location>
</feature>
<name>A0AA86Q3R3_9EUKA</name>
<evidence type="ECO:0000313" key="3">
    <source>
        <dbReference type="EMBL" id="CAL6074834.1"/>
    </source>
</evidence>
<proteinExistence type="predicted"/>
<reference evidence="3 4" key="2">
    <citation type="submission" date="2024-07" db="EMBL/GenBank/DDBJ databases">
        <authorList>
            <person name="Akdeniz Z."/>
        </authorList>
    </citation>
    <scope>NUCLEOTIDE SEQUENCE [LARGE SCALE GENOMIC DNA]</scope>
</reference>
<feature type="region of interest" description="Disordered" evidence="1">
    <location>
        <begin position="1033"/>
        <end position="1061"/>
    </location>
</feature>
<protein>
    <submittedName>
        <fullName evidence="3">Hypothetical_protein</fullName>
    </submittedName>
</protein>
<feature type="compositionally biased region" description="Low complexity" evidence="1">
    <location>
        <begin position="1041"/>
        <end position="1052"/>
    </location>
</feature>
<dbReference type="Proteomes" id="UP001642409">
    <property type="component" value="Unassembled WGS sequence"/>
</dbReference>
<evidence type="ECO:0000313" key="4">
    <source>
        <dbReference type="Proteomes" id="UP001642409"/>
    </source>
</evidence>
<reference evidence="2" key="1">
    <citation type="submission" date="2023-06" db="EMBL/GenBank/DDBJ databases">
        <authorList>
            <person name="Kurt Z."/>
        </authorList>
    </citation>
    <scope>NUCLEOTIDE SEQUENCE</scope>
</reference>
<keyword evidence="4" id="KW-1185">Reference proteome</keyword>
<gene>
    <name evidence="2" type="ORF">HINF_LOCUS38338</name>
    <name evidence="3" type="ORF">HINF_LOCUS56915</name>
</gene>
<sequence length="1157" mass="135215">MKAVEKLVRAFDSKDFSGVDIYPNISINFLQEAQSTQLFKYVFKHPVTTESFQFISYIQDKLLSLQMFDELNFFYNLLQQINIQNHIQPESYNFYYVFMHSSFGFNFVLSHNLLPILVRDSRFLSFFTPENDSAPLQNSFQCLNINDQFKVIEYVQQTNSNSYQELMNKTNIQKLEKEAQIKLLTHLPNFPERQKEISQFAVFERILEKGFDCKLMYHCVRLLPQNEIIKFERFINCKNYNLMILDSCYVYGEEQIYAIAFLHELCAKGGEETKQRLKAINKRKMLIFNIFSTEFIQEYAKALETVTIHNHSRKNKVADKNYVTQYRFQKQILKFSPISQQIIEKFNISPEVQELILNEIQNTKTDLQQTNINQTIIGIEILTQFLIILFDDSQIIMQSLIVLPRFKINPNESGSNNLKRFINSCIDNDMRIEQIDQILQFKNESPTKKSFLQLESTNHIISKSFLKDPSIQEQSRVCRSINNGSKIQQQSLNNKEKENYSAKIVDIVNYINQNFYNVTVNLSEIFSTNNEIGEQLYFTRQAYNHQKESDALNTIIKDLNNLQIQIQRILSVTTSDKEEYICQINLYIIQQILHVLSRFRMYIAGTRTHQNVIDLKSYSKTQYNELIWNENSLPKEKQMAEEQNRICLIALLKYFKLKNNEIVGVLDFIIIGQILHYIIEKGMIIEDNQIKFYNQELNCMFDSIQNFNSVKQPVQATKQDNPLLTKSDLQTPIIIQPVQSQQNKNIYKQQISNIYDTITNRQNVSDPVVSVVNKTLEPKNNQKIKSANSFCQTEQIKFNKQNLTVQQQTNTNQVESNNQQNVTLQQVVKPLENQNQSNIQQINQNINTNLQKDINQQETNCLNTTENVYNTYDTDNLNKQLTSIFIPQPEVQVQNIVVNKAKTHMNKNNQQEVPQVIVAKPPNFEKAKLLNKPRSDLIPDVPISSTPDQQPLNQAGLFQEVIDLGLYRDQIGWVDRIDTPSQHSPKKSLRTENEDRITMSPRRKDQIQREGNTNLETLKQLLKQSTQKLQTQRSERVISFDQSTDQQNSNQQPSIYRRPLPVGKVTNREVLDLDLDQLNEQEMEFEVNIYRPKNSKFLTEGHLKREIKAQNVKNETNGQSKLDLLKQKEIDEVKKEVKVGEIGTPSIYKQKVPSFKV</sequence>
<comment type="caution">
    <text evidence="2">The sequence shown here is derived from an EMBL/GenBank/DDBJ whole genome shotgun (WGS) entry which is preliminary data.</text>
</comment>
<accession>A0AA86Q3R3</accession>